<dbReference type="Gene3D" id="3.40.50.360">
    <property type="match status" value="1"/>
</dbReference>
<organism evidence="2 3">
    <name type="scientific">Roseomonas haemaphysalidis</name>
    <dbReference type="NCBI Taxonomy" id="2768162"/>
    <lineage>
        <taxon>Bacteria</taxon>
        <taxon>Pseudomonadati</taxon>
        <taxon>Pseudomonadota</taxon>
        <taxon>Alphaproteobacteria</taxon>
        <taxon>Acetobacterales</taxon>
        <taxon>Roseomonadaceae</taxon>
        <taxon>Roseomonas</taxon>
    </lineage>
</organism>
<dbReference type="InterPro" id="IPR050712">
    <property type="entry name" value="NAD(P)H-dep_reductase"/>
</dbReference>
<keyword evidence="3" id="KW-1185">Reference proteome</keyword>
<feature type="domain" description="NADPH-dependent FMN reductase-like" evidence="1">
    <location>
        <begin position="10"/>
        <end position="153"/>
    </location>
</feature>
<dbReference type="Pfam" id="PF03358">
    <property type="entry name" value="FMN_red"/>
    <property type="match status" value="1"/>
</dbReference>
<dbReference type="InterPro" id="IPR005025">
    <property type="entry name" value="FMN_Rdtase-like_dom"/>
</dbReference>
<accession>A0ABS3KQS5</accession>
<dbReference type="RefSeq" id="WP_207417579.1">
    <property type="nucleotide sequence ID" value="NZ_CP061177.1"/>
</dbReference>
<gene>
    <name evidence="2" type="ORF">IAI61_12355</name>
</gene>
<proteinExistence type="predicted"/>
<dbReference type="EMBL" id="JACTNG010000006">
    <property type="protein sequence ID" value="MBO1079823.1"/>
    <property type="molecule type" value="Genomic_DNA"/>
</dbReference>
<evidence type="ECO:0000313" key="2">
    <source>
        <dbReference type="EMBL" id="MBO1079823.1"/>
    </source>
</evidence>
<dbReference type="SUPFAM" id="SSF52218">
    <property type="entry name" value="Flavoproteins"/>
    <property type="match status" value="1"/>
</dbReference>
<evidence type="ECO:0000259" key="1">
    <source>
        <dbReference type="Pfam" id="PF03358"/>
    </source>
</evidence>
<sequence length="190" mass="20280">MSTTTPAPLKVAVIVGSLRAGSINEQLARALAKLAAPAMAFELVSIADLPLYNPDIDDGRHPAPEHFRAAVKAADAVLFVTPEYNRSIPGPLKNALDWGSRPYGEACWAGKPAASIGASPGAAGTAAAQQQMRQVMTVLNMAVLGQPEVYLQFKEGLVNEQHDITVQGTEAFLTGFLSRFAGWVRQQQLR</sequence>
<dbReference type="PANTHER" id="PTHR30543:SF21">
    <property type="entry name" value="NAD(P)H-DEPENDENT FMN REDUCTASE LOT6"/>
    <property type="match status" value="1"/>
</dbReference>
<evidence type="ECO:0000313" key="3">
    <source>
        <dbReference type="Proteomes" id="UP001518989"/>
    </source>
</evidence>
<protein>
    <submittedName>
        <fullName evidence="2">NAD(P)H-dependent oxidoreductase</fullName>
    </submittedName>
</protein>
<comment type="caution">
    <text evidence="2">The sequence shown here is derived from an EMBL/GenBank/DDBJ whole genome shotgun (WGS) entry which is preliminary data.</text>
</comment>
<reference evidence="2 3" key="1">
    <citation type="submission" date="2020-09" db="EMBL/GenBank/DDBJ databases">
        <title>Roseomonas.</title>
        <authorList>
            <person name="Zhu W."/>
        </authorList>
    </citation>
    <scope>NUCLEOTIDE SEQUENCE [LARGE SCALE GENOMIC DNA]</scope>
    <source>
        <strain evidence="2 3">573</strain>
    </source>
</reference>
<dbReference type="PANTHER" id="PTHR30543">
    <property type="entry name" value="CHROMATE REDUCTASE"/>
    <property type="match status" value="1"/>
</dbReference>
<dbReference type="Proteomes" id="UP001518989">
    <property type="component" value="Unassembled WGS sequence"/>
</dbReference>
<dbReference type="InterPro" id="IPR029039">
    <property type="entry name" value="Flavoprotein-like_sf"/>
</dbReference>
<name>A0ABS3KQS5_9PROT</name>